<keyword evidence="2" id="KW-1185">Reference proteome</keyword>
<dbReference type="AlphaFoldDB" id="A0A562YE78"/>
<reference evidence="1 2" key="2">
    <citation type="submission" date="2019-07" db="EMBL/GenBank/DDBJ databases">
        <title>Seonamhaeicola sp. W255 draft genome.</title>
        <authorList>
            <person name="Zhang X.-Y."/>
            <person name="Zhang R."/>
            <person name="Zhong Y.-L."/>
            <person name="Du Z.-J."/>
        </authorList>
    </citation>
    <scope>NUCLEOTIDE SEQUENCE [LARGE SCALE GENOMIC DNA]</scope>
    <source>
        <strain evidence="1 2">W255</strain>
    </source>
</reference>
<name>A0A562YE78_9FLAO</name>
<organism evidence="1 2">
    <name type="scientific">Seonamhaeicola sediminis</name>
    <dbReference type="NCBI Taxonomy" id="2528206"/>
    <lineage>
        <taxon>Bacteria</taxon>
        <taxon>Pseudomonadati</taxon>
        <taxon>Bacteroidota</taxon>
        <taxon>Flavobacteriia</taxon>
        <taxon>Flavobacteriales</taxon>
        <taxon>Flavobacteriaceae</taxon>
    </lineage>
</organism>
<dbReference type="Proteomes" id="UP000295814">
    <property type="component" value="Unassembled WGS sequence"/>
</dbReference>
<comment type="caution">
    <text evidence="1">The sequence shown here is derived from an EMBL/GenBank/DDBJ whole genome shotgun (WGS) entry which is preliminary data.</text>
</comment>
<evidence type="ECO:0008006" key="3">
    <source>
        <dbReference type="Google" id="ProtNLM"/>
    </source>
</evidence>
<dbReference type="RefSeq" id="WP_133356765.1">
    <property type="nucleotide sequence ID" value="NZ_SMZJ02000004.1"/>
</dbReference>
<proteinExistence type="predicted"/>
<sequence length="212" mass="24752">MKTLLINIILIVLFMSCSSVKMIDSWKNPDFTKYEPKKILVIGVTPNHEARKAFEFQIITELNIRKINALQSSVVFESSFQDSRQTEKDIELEVNKLISNGYDSILISLVKGVDNNLSYGIESAKTDYHLRRFALYYLFYQDKYFEQNHYTSYKVFNIETSLYNLKAYNDKSLIWNASFDLIDPNNSKKTINIYTKKIIKALEQAKIIPKKT</sequence>
<protein>
    <recommendedName>
        <fullName evidence="3">Lipoprotein</fullName>
    </recommendedName>
</protein>
<gene>
    <name evidence="1" type="ORF">E1J38_008500</name>
</gene>
<accession>A0A562YE78</accession>
<reference evidence="1 2" key="1">
    <citation type="submission" date="2019-03" db="EMBL/GenBank/DDBJ databases">
        <authorList>
            <person name="Zhong Y.L."/>
        </authorList>
    </citation>
    <scope>NUCLEOTIDE SEQUENCE [LARGE SCALE GENOMIC DNA]</scope>
    <source>
        <strain evidence="1 2">W255</strain>
    </source>
</reference>
<evidence type="ECO:0000313" key="2">
    <source>
        <dbReference type="Proteomes" id="UP000295814"/>
    </source>
</evidence>
<dbReference type="OrthoDB" id="6077795at2"/>
<evidence type="ECO:0000313" key="1">
    <source>
        <dbReference type="EMBL" id="TWO32890.1"/>
    </source>
</evidence>
<dbReference type="EMBL" id="SMZJ02000004">
    <property type="protein sequence ID" value="TWO32890.1"/>
    <property type="molecule type" value="Genomic_DNA"/>
</dbReference>
<dbReference type="PROSITE" id="PS51257">
    <property type="entry name" value="PROKAR_LIPOPROTEIN"/>
    <property type="match status" value="1"/>
</dbReference>